<evidence type="ECO:0000313" key="4">
    <source>
        <dbReference type="Proteomes" id="UP000307440"/>
    </source>
</evidence>
<evidence type="ECO:0000256" key="1">
    <source>
        <dbReference type="ARBA" id="ARBA00010954"/>
    </source>
</evidence>
<feature type="region of interest" description="Disordered" evidence="2">
    <location>
        <begin position="1"/>
        <end position="159"/>
    </location>
</feature>
<feature type="compositionally biased region" description="Polar residues" evidence="2">
    <location>
        <begin position="29"/>
        <end position="38"/>
    </location>
</feature>
<evidence type="ECO:0000256" key="2">
    <source>
        <dbReference type="SAM" id="MobiDB-lite"/>
    </source>
</evidence>
<gene>
    <name evidence="3" type="ORF">FA15DRAFT_666215</name>
</gene>
<dbReference type="EMBL" id="ML210162">
    <property type="protein sequence ID" value="TFK27744.1"/>
    <property type="molecule type" value="Genomic_DNA"/>
</dbReference>
<comment type="similarity">
    <text evidence="1">Belongs to the TCP11 family.</text>
</comment>
<evidence type="ECO:0000313" key="3">
    <source>
        <dbReference type="EMBL" id="TFK27744.1"/>
    </source>
</evidence>
<feature type="compositionally biased region" description="Basic residues" evidence="2">
    <location>
        <begin position="88"/>
        <end position="110"/>
    </location>
</feature>
<proteinExistence type="inferred from homology"/>
<name>A0A5C3L412_COPMA</name>
<dbReference type="OrthoDB" id="276323at2759"/>
<keyword evidence="4" id="KW-1185">Reference proteome</keyword>
<dbReference type="PANTHER" id="PTHR12832:SF11">
    <property type="entry name" value="LD23868P"/>
    <property type="match status" value="1"/>
</dbReference>
<accession>A0A5C3L412</accession>
<dbReference type="Proteomes" id="UP000307440">
    <property type="component" value="Unassembled WGS sequence"/>
</dbReference>
<dbReference type="AlphaFoldDB" id="A0A5C3L412"/>
<organism evidence="3 4">
    <name type="scientific">Coprinopsis marcescibilis</name>
    <name type="common">Agaric fungus</name>
    <name type="synonym">Psathyrella marcescibilis</name>
    <dbReference type="NCBI Taxonomy" id="230819"/>
    <lineage>
        <taxon>Eukaryota</taxon>
        <taxon>Fungi</taxon>
        <taxon>Dikarya</taxon>
        <taxon>Basidiomycota</taxon>
        <taxon>Agaricomycotina</taxon>
        <taxon>Agaricomycetes</taxon>
        <taxon>Agaricomycetidae</taxon>
        <taxon>Agaricales</taxon>
        <taxon>Agaricineae</taxon>
        <taxon>Psathyrellaceae</taxon>
        <taxon>Coprinopsis</taxon>
    </lineage>
</organism>
<dbReference type="PANTHER" id="PTHR12832">
    <property type="entry name" value="TESTIS-SPECIFIC PROTEIN PBS13 T-COMPLEX 11"/>
    <property type="match status" value="1"/>
</dbReference>
<dbReference type="GO" id="GO:0010737">
    <property type="term" value="P:protein kinase A signaling"/>
    <property type="evidence" value="ECO:0007669"/>
    <property type="project" value="TreeGrafter"/>
</dbReference>
<reference evidence="3 4" key="1">
    <citation type="journal article" date="2019" name="Nat. Ecol. Evol.">
        <title>Megaphylogeny resolves global patterns of mushroom evolution.</title>
        <authorList>
            <person name="Varga T."/>
            <person name="Krizsan K."/>
            <person name="Foldi C."/>
            <person name="Dima B."/>
            <person name="Sanchez-Garcia M."/>
            <person name="Sanchez-Ramirez S."/>
            <person name="Szollosi G.J."/>
            <person name="Szarkandi J.G."/>
            <person name="Papp V."/>
            <person name="Albert L."/>
            <person name="Andreopoulos W."/>
            <person name="Angelini C."/>
            <person name="Antonin V."/>
            <person name="Barry K.W."/>
            <person name="Bougher N.L."/>
            <person name="Buchanan P."/>
            <person name="Buyck B."/>
            <person name="Bense V."/>
            <person name="Catcheside P."/>
            <person name="Chovatia M."/>
            <person name="Cooper J."/>
            <person name="Damon W."/>
            <person name="Desjardin D."/>
            <person name="Finy P."/>
            <person name="Geml J."/>
            <person name="Haridas S."/>
            <person name="Hughes K."/>
            <person name="Justo A."/>
            <person name="Karasinski D."/>
            <person name="Kautmanova I."/>
            <person name="Kiss B."/>
            <person name="Kocsube S."/>
            <person name="Kotiranta H."/>
            <person name="LaButti K.M."/>
            <person name="Lechner B.E."/>
            <person name="Liimatainen K."/>
            <person name="Lipzen A."/>
            <person name="Lukacs Z."/>
            <person name="Mihaltcheva S."/>
            <person name="Morgado L.N."/>
            <person name="Niskanen T."/>
            <person name="Noordeloos M.E."/>
            <person name="Ohm R.A."/>
            <person name="Ortiz-Santana B."/>
            <person name="Ovrebo C."/>
            <person name="Racz N."/>
            <person name="Riley R."/>
            <person name="Savchenko A."/>
            <person name="Shiryaev A."/>
            <person name="Soop K."/>
            <person name="Spirin V."/>
            <person name="Szebenyi C."/>
            <person name="Tomsovsky M."/>
            <person name="Tulloss R.E."/>
            <person name="Uehling J."/>
            <person name="Grigoriev I.V."/>
            <person name="Vagvolgyi C."/>
            <person name="Papp T."/>
            <person name="Martin F.M."/>
            <person name="Miettinen O."/>
            <person name="Hibbett D.S."/>
            <person name="Nagy L.G."/>
        </authorList>
    </citation>
    <scope>NUCLEOTIDE SEQUENCE [LARGE SCALE GENOMIC DNA]</scope>
    <source>
        <strain evidence="3 4">CBS 121175</strain>
    </source>
</reference>
<protein>
    <submittedName>
        <fullName evidence="3">Tcp11-domain-containing protein</fullName>
    </submittedName>
</protein>
<dbReference type="STRING" id="230819.A0A5C3L412"/>
<dbReference type="Pfam" id="PF05794">
    <property type="entry name" value="Tcp11"/>
    <property type="match status" value="1"/>
</dbReference>
<dbReference type="InterPro" id="IPR008862">
    <property type="entry name" value="Tcp11"/>
</dbReference>
<sequence length="769" mass="85324">MDNLAHHYPPNHRKRKADTDDCPDPASVASDSRIQDPSASPAAPCPGLLNAPRQPRLASDTDQSLWPSHAPPSRPSSPAECHPDAHSNPHKRPRLEKLRISGRKPSRRIPTRPSPTRSPRPGSDLEDIGIVHITDPGPSSGSLLRCRTGEEGHSRRPWSRSLPFDLASLPIPPPQPLINRQTLKELDLDAILRNPQLRHDLLFDPGLQFRPTASRRKREMSDKYWTTIVHEVERGCTCATFDSRRKPQRLVCICGESSPSSGPIWLQVADDCYTVRTPSRVSPLLTEFLEVLLLVIQPLCSISGIYVNPSTFKAQMQEHSDQAAYVRSIFDPVLIEQELRHNNFDPSGLFRIIGETLKGHCAPMRDRSVEAMIRVAERGSAARDAIKAIRMCMEILELMKLDIANHQLQTLRPFLLRTSGQFELRALKNRHDGKSSFKTTHAWIEAAHSSMLLAKPIPHALLPGKSLDYSNLTGNQQLYISILRGIVDLIFDPPSTTHLSTPSNTPPCTPLRPSPSAVFPVFPETLYLDNARVHLLSSEAADTTALYMYLLLFRQLVFSDNSNSNLPKLSEVDMIKIKREIRDIAGNSRLGRCFSRNQDENGKEVENSRVVKEDVVLQIAKRAKDARTGQLSHSSSPSLSSILAASSAPLIIGDAPDQRSLNVARMWADTHMQSGSAIGTMLHNRLRDMVFNAVVLSTFPGRDLSTGCRPVALDFTASTKPGNPVGTATGMEPLADEIRNLTEKISLLAIIHLNAYLPMYENEGFVPSH</sequence>